<dbReference type="Proteomes" id="UP000265020">
    <property type="component" value="Unassembled WGS sequence"/>
</dbReference>
<organism evidence="3 4">
    <name type="scientific">Cyprinodon variegatus</name>
    <name type="common">Sheepshead minnow</name>
    <dbReference type="NCBI Taxonomy" id="28743"/>
    <lineage>
        <taxon>Eukaryota</taxon>
        <taxon>Metazoa</taxon>
        <taxon>Chordata</taxon>
        <taxon>Craniata</taxon>
        <taxon>Vertebrata</taxon>
        <taxon>Euteleostomi</taxon>
        <taxon>Actinopterygii</taxon>
        <taxon>Neopterygii</taxon>
        <taxon>Teleostei</taxon>
        <taxon>Neoteleostei</taxon>
        <taxon>Acanthomorphata</taxon>
        <taxon>Ovalentaria</taxon>
        <taxon>Atherinomorphae</taxon>
        <taxon>Cyprinodontiformes</taxon>
        <taxon>Cyprinodontidae</taxon>
        <taxon>Cyprinodon</taxon>
    </lineage>
</organism>
<evidence type="ECO:0000256" key="1">
    <source>
        <dbReference type="ARBA" id="ARBA00023180"/>
    </source>
</evidence>
<accession>A0A3Q2CM92</accession>
<keyword evidence="4" id="KW-1185">Reference proteome</keyword>
<evidence type="ECO:0000313" key="3">
    <source>
        <dbReference type="Ensembl" id="ENSCVAP00000006536.1"/>
    </source>
</evidence>
<dbReference type="SUPFAM" id="SSF54452">
    <property type="entry name" value="MHC antigen-recognition domain"/>
    <property type="match status" value="1"/>
</dbReference>
<proteinExistence type="predicted"/>
<evidence type="ECO:0000259" key="2">
    <source>
        <dbReference type="SMART" id="SM00921"/>
    </source>
</evidence>
<dbReference type="AlphaFoldDB" id="A0A3Q2CM92"/>
<reference evidence="3" key="2">
    <citation type="submission" date="2025-09" db="UniProtKB">
        <authorList>
            <consortium name="Ensembl"/>
        </authorList>
    </citation>
    <scope>IDENTIFICATION</scope>
</reference>
<dbReference type="GO" id="GO:0042613">
    <property type="term" value="C:MHC class II protein complex"/>
    <property type="evidence" value="ECO:0007669"/>
    <property type="project" value="InterPro"/>
</dbReference>
<dbReference type="Pfam" id="PF00969">
    <property type="entry name" value="MHC_II_beta"/>
    <property type="match status" value="1"/>
</dbReference>
<dbReference type="GeneTree" id="ENSGT00940000177460"/>
<dbReference type="InterPro" id="IPR000353">
    <property type="entry name" value="MHC_II_b_N"/>
</dbReference>
<dbReference type="STRING" id="28743.ENSCVAP00000006536"/>
<keyword evidence="1" id="KW-0325">Glycoprotein</keyword>
<dbReference type="GO" id="GO:0006955">
    <property type="term" value="P:immune response"/>
    <property type="evidence" value="ECO:0007669"/>
    <property type="project" value="InterPro"/>
</dbReference>
<name>A0A3Q2CM92_CYPVA</name>
<evidence type="ECO:0000313" key="4">
    <source>
        <dbReference type="Proteomes" id="UP000265020"/>
    </source>
</evidence>
<sequence>MSQLSSNKVLFWFCFSDGFENYQVDLCEFTSPDLKDIEFSRSLVYNKKEFCRFSSSLGKFVGYTEWGIYQANYFNNLTGYIQGLRADKERYCLNHVGIAYSAVLTKSGECLCLISS</sequence>
<reference evidence="3" key="1">
    <citation type="submission" date="2025-08" db="UniProtKB">
        <authorList>
            <consortium name="Ensembl"/>
        </authorList>
    </citation>
    <scope>IDENTIFICATION</scope>
</reference>
<protein>
    <recommendedName>
        <fullName evidence="2">MHC class II beta chain N-terminal domain-containing protein</fullName>
    </recommendedName>
</protein>
<dbReference type="OMA" id="HYRITDC"/>
<feature type="domain" description="MHC class II beta chain N-terminal" evidence="2">
    <location>
        <begin position="25"/>
        <end position="100"/>
    </location>
</feature>
<dbReference type="GO" id="GO:0019882">
    <property type="term" value="P:antigen processing and presentation"/>
    <property type="evidence" value="ECO:0007669"/>
    <property type="project" value="InterPro"/>
</dbReference>
<dbReference type="Ensembl" id="ENSCVAT00000004823.1">
    <property type="protein sequence ID" value="ENSCVAP00000006536.1"/>
    <property type="gene ID" value="ENSCVAG00000008109.1"/>
</dbReference>
<dbReference type="Gene3D" id="3.10.320.10">
    <property type="entry name" value="Class II Histocompatibility Antigen, M Beta Chain, Chain B, domain 1"/>
    <property type="match status" value="1"/>
</dbReference>
<dbReference type="InterPro" id="IPR014745">
    <property type="entry name" value="MHC_II_a/b_N"/>
</dbReference>
<dbReference type="SMART" id="SM00921">
    <property type="entry name" value="MHC_II_beta"/>
    <property type="match status" value="1"/>
</dbReference>
<dbReference type="InterPro" id="IPR011162">
    <property type="entry name" value="MHC_I/II-like_Ag-recog"/>
</dbReference>